<sequence length="360" mass="35414">MSVDDGTGRRLRVGGWIPDDGSAPTRPDPHLPPTRGHDQRQAPTGPGPAEPGHDGIPPGGDFIPPGGDGTPPGGDFTEAAPASHGIRRADRPASARPEWIGEPAGPAPRVDAPPTAFVGSDDSDARAGGGPAPLGRRRIATAGPGRRPLLLATVGGIAAFVVVVVVAVAWLTPSGVPGIGEPGLFTAGDGAGSAPPATDPAADPTATPSAGPSASPSPSASAGPAAAFRAVAYEAEARGNTLLGQATAVGMAGASGGTVVRNLGDGTGKRDGALRFNGVTVPAAGTYTLTFHYAQSPGPRAHQVVISVAGAAPVTVAVDAVDGCCASRSVRVRLRQGANSITFDNPSGPAPAVDRIVLSA</sequence>
<comment type="caution">
    <text evidence="4">The sequence shown here is derived from an EMBL/GenBank/DDBJ whole genome shotgun (WGS) entry which is preliminary data.</text>
</comment>
<dbReference type="Proteomes" id="UP000630887">
    <property type="component" value="Unassembled WGS sequence"/>
</dbReference>
<keyword evidence="2" id="KW-1133">Transmembrane helix</keyword>
<evidence type="ECO:0000313" key="5">
    <source>
        <dbReference type="Proteomes" id="UP000630887"/>
    </source>
</evidence>
<dbReference type="SUPFAM" id="SSF49785">
    <property type="entry name" value="Galactose-binding domain-like"/>
    <property type="match status" value="1"/>
</dbReference>
<name>A0A8J3KKK2_9ACTN</name>
<dbReference type="AlphaFoldDB" id="A0A8J3KKK2"/>
<keyword evidence="5" id="KW-1185">Reference proteome</keyword>
<keyword evidence="2" id="KW-0812">Transmembrane</keyword>
<proteinExistence type="predicted"/>
<organism evidence="4 5">
    <name type="scientific">Catellatospora coxensis</name>
    <dbReference type="NCBI Taxonomy" id="310354"/>
    <lineage>
        <taxon>Bacteria</taxon>
        <taxon>Bacillati</taxon>
        <taxon>Actinomycetota</taxon>
        <taxon>Actinomycetes</taxon>
        <taxon>Micromonosporales</taxon>
        <taxon>Micromonosporaceae</taxon>
        <taxon>Catellatospora</taxon>
    </lineage>
</organism>
<dbReference type="EMBL" id="BONI01000006">
    <property type="protein sequence ID" value="GIG04298.1"/>
    <property type="molecule type" value="Genomic_DNA"/>
</dbReference>
<feature type="compositionally biased region" description="Low complexity" evidence="1">
    <location>
        <begin position="54"/>
        <end position="65"/>
    </location>
</feature>
<reference evidence="4 5" key="1">
    <citation type="submission" date="2021-01" db="EMBL/GenBank/DDBJ databases">
        <title>Whole genome shotgun sequence of Catellatospora coxensis NBRC 107359.</title>
        <authorList>
            <person name="Komaki H."/>
            <person name="Tamura T."/>
        </authorList>
    </citation>
    <scope>NUCLEOTIDE SEQUENCE [LARGE SCALE GENOMIC DNA]</scope>
    <source>
        <strain evidence="4 5">NBRC 107359</strain>
    </source>
</reference>
<feature type="transmembrane region" description="Helical" evidence="2">
    <location>
        <begin position="149"/>
        <end position="171"/>
    </location>
</feature>
<accession>A0A8J3KKK2</accession>
<dbReference type="CDD" id="cd04081">
    <property type="entry name" value="CBM35_galactosidase-like"/>
    <property type="match status" value="1"/>
</dbReference>
<evidence type="ECO:0000313" key="4">
    <source>
        <dbReference type="EMBL" id="GIG04298.1"/>
    </source>
</evidence>
<keyword evidence="2" id="KW-0472">Membrane</keyword>
<feature type="compositionally biased region" description="Low complexity" evidence="1">
    <location>
        <begin position="192"/>
        <end position="221"/>
    </location>
</feature>
<dbReference type="InterPro" id="IPR005084">
    <property type="entry name" value="CBM6"/>
</dbReference>
<feature type="region of interest" description="Disordered" evidence="1">
    <location>
        <begin position="187"/>
        <end position="221"/>
    </location>
</feature>
<dbReference type="Pfam" id="PF16990">
    <property type="entry name" value="CBM_35"/>
    <property type="match status" value="1"/>
</dbReference>
<dbReference type="GO" id="GO:0030246">
    <property type="term" value="F:carbohydrate binding"/>
    <property type="evidence" value="ECO:0007669"/>
    <property type="project" value="InterPro"/>
</dbReference>
<dbReference type="Gene3D" id="2.60.120.260">
    <property type="entry name" value="Galactose-binding domain-like"/>
    <property type="match status" value="1"/>
</dbReference>
<evidence type="ECO:0000259" key="3">
    <source>
        <dbReference type="PROSITE" id="PS51175"/>
    </source>
</evidence>
<dbReference type="PROSITE" id="PS51175">
    <property type="entry name" value="CBM6"/>
    <property type="match status" value="1"/>
</dbReference>
<protein>
    <recommendedName>
        <fullName evidence="3">CBM6 domain-containing protein</fullName>
    </recommendedName>
</protein>
<gene>
    <name evidence="4" type="ORF">Cco03nite_09980</name>
</gene>
<evidence type="ECO:0000256" key="2">
    <source>
        <dbReference type="SAM" id="Phobius"/>
    </source>
</evidence>
<evidence type="ECO:0000256" key="1">
    <source>
        <dbReference type="SAM" id="MobiDB-lite"/>
    </source>
</evidence>
<dbReference type="RefSeq" id="WP_203688875.1">
    <property type="nucleotide sequence ID" value="NZ_BAAALC010000008.1"/>
</dbReference>
<feature type="region of interest" description="Disordered" evidence="1">
    <location>
        <begin position="1"/>
        <end position="140"/>
    </location>
</feature>
<feature type="domain" description="CBM6" evidence="3">
    <location>
        <begin position="231"/>
        <end position="359"/>
    </location>
</feature>
<dbReference type="InterPro" id="IPR008979">
    <property type="entry name" value="Galactose-bd-like_sf"/>
</dbReference>